<sequence length="130" mass="15106">MLYQYTHSYDLEGYTNFTLAYSPNGTLSEECRYFAFRGKEGHYTIFFWRLLASRLSFVIIFEHIVFSTFKLIDFAVPDVPESLEQKIKRERYLAKQALADTDALFKFTNRDEEDGMEQTPTGAASTNKAL</sequence>
<evidence type="ECO:0000256" key="4">
    <source>
        <dbReference type="ARBA" id="ARBA00022989"/>
    </source>
</evidence>
<dbReference type="PANTHER" id="PTHR12308">
    <property type="entry name" value="ANOCTAMIN"/>
    <property type="match status" value="1"/>
</dbReference>
<gene>
    <name evidence="9" type="ORF">OCBIM_22007583mg</name>
</gene>
<evidence type="ECO:0000256" key="3">
    <source>
        <dbReference type="ARBA" id="ARBA00022692"/>
    </source>
</evidence>
<proteinExistence type="inferred from homology"/>
<dbReference type="InterPro" id="IPR049452">
    <property type="entry name" value="Anoctamin_TM"/>
</dbReference>
<dbReference type="AlphaFoldDB" id="A0A0L8HTB5"/>
<evidence type="ECO:0000259" key="8">
    <source>
        <dbReference type="Pfam" id="PF04547"/>
    </source>
</evidence>
<keyword evidence="5" id="KW-0472">Membrane</keyword>
<name>A0A0L8HTB5_OCTBM</name>
<organism evidence="9">
    <name type="scientific">Octopus bimaculoides</name>
    <name type="common">California two-spotted octopus</name>
    <dbReference type="NCBI Taxonomy" id="37653"/>
    <lineage>
        <taxon>Eukaryota</taxon>
        <taxon>Metazoa</taxon>
        <taxon>Spiralia</taxon>
        <taxon>Lophotrochozoa</taxon>
        <taxon>Mollusca</taxon>
        <taxon>Cephalopoda</taxon>
        <taxon>Coleoidea</taxon>
        <taxon>Octopodiformes</taxon>
        <taxon>Octopoda</taxon>
        <taxon>Incirrata</taxon>
        <taxon>Octopodidae</taxon>
        <taxon>Octopus</taxon>
    </lineage>
</organism>
<evidence type="ECO:0000313" key="9">
    <source>
        <dbReference type="EMBL" id="KOF91990.1"/>
    </source>
</evidence>
<evidence type="ECO:0000256" key="5">
    <source>
        <dbReference type="ARBA" id="ARBA00023136"/>
    </source>
</evidence>
<dbReference type="OrthoDB" id="296386at2759"/>
<evidence type="ECO:0000256" key="6">
    <source>
        <dbReference type="RuleBase" id="RU280814"/>
    </source>
</evidence>
<feature type="region of interest" description="Disordered" evidence="7">
    <location>
        <begin position="110"/>
        <end position="130"/>
    </location>
</feature>
<accession>A0A0L8HTB5</accession>
<protein>
    <recommendedName>
        <fullName evidence="6">Anoctamin</fullName>
    </recommendedName>
</protein>
<feature type="domain" description="Anoctamin transmembrane" evidence="8">
    <location>
        <begin position="34"/>
        <end position="90"/>
    </location>
</feature>
<dbReference type="GO" id="GO:0005886">
    <property type="term" value="C:plasma membrane"/>
    <property type="evidence" value="ECO:0007669"/>
    <property type="project" value="TreeGrafter"/>
</dbReference>
<evidence type="ECO:0000256" key="2">
    <source>
        <dbReference type="ARBA" id="ARBA00009671"/>
    </source>
</evidence>
<reference evidence="9" key="1">
    <citation type="submission" date="2015-07" db="EMBL/GenBank/DDBJ databases">
        <title>MeaNS - Measles Nucleotide Surveillance Program.</title>
        <authorList>
            <person name="Tran T."/>
            <person name="Druce J."/>
        </authorList>
    </citation>
    <scope>NUCLEOTIDE SEQUENCE</scope>
    <source>
        <strain evidence="9">UCB-OBI-ISO-001</strain>
        <tissue evidence="9">Gonad</tissue>
    </source>
</reference>
<keyword evidence="4" id="KW-1133">Transmembrane helix</keyword>
<dbReference type="GO" id="GO:0005254">
    <property type="term" value="F:chloride channel activity"/>
    <property type="evidence" value="ECO:0007669"/>
    <property type="project" value="TreeGrafter"/>
</dbReference>
<dbReference type="EMBL" id="KQ417432">
    <property type="protein sequence ID" value="KOF91990.1"/>
    <property type="molecule type" value="Genomic_DNA"/>
</dbReference>
<dbReference type="PANTHER" id="PTHR12308:SF87">
    <property type="entry name" value="ANOCTAMIN"/>
    <property type="match status" value="1"/>
</dbReference>
<comment type="subcellular location">
    <subcellularLocation>
        <location evidence="1 6">Membrane</location>
        <topology evidence="1 6">Multi-pass membrane protein</topology>
    </subcellularLocation>
</comment>
<dbReference type="InterPro" id="IPR007632">
    <property type="entry name" value="Anoctamin"/>
</dbReference>
<dbReference type="Pfam" id="PF04547">
    <property type="entry name" value="Anoctamin"/>
    <property type="match status" value="1"/>
</dbReference>
<evidence type="ECO:0000256" key="7">
    <source>
        <dbReference type="SAM" id="MobiDB-lite"/>
    </source>
</evidence>
<evidence type="ECO:0000256" key="1">
    <source>
        <dbReference type="ARBA" id="ARBA00004141"/>
    </source>
</evidence>
<keyword evidence="3" id="KW-0812">Transmembrane</keyword>
<feature type="compositionally biased region" description="Polar residues" evidence="7">
    <location>
        <begin position="118"/>
        <end position="130"/>
    </location>
</feature>
<comment type="similarity">
    <text evidence="2 6">Belongs to the anoctamin family.</text>
</comment>